<evidence type="ECO:0000256" key="3">
    <source>
        <dbReference type="ARBA" id="ARBA00022989"/>
    </source>
</evidence>
<keyword evidence="2 5" id="KW-0812">Transmembrane</keyword>
<evidence type="ECO:0000256" key="2">
    <source>
        <dbReference type="ARBA" id="ARBA00022692"/>
    </source>
</evidence>
<feature type="transmembrane region" description="Helical" evidence="5">
    <location>
        <begin position="56"/>
        <end position="77"/>
    </location>
</feature>
<protein>
    <recommendedName>
        <fullName evidence="8">Isoprenylcysteine carboxylmethyltransferase family protein</fullName>
    </recommendedName>
</protein>
<dbReference type="PANTHER" id="PTHR43847:SF1">
    <property type="entry name" value="BLL3993 PROTEIN"/>
    <property type="match status" value="1"/>
</dbReference>
<evidence type="ECO:0000256" key="4">
    <source>
        <dbReference type="ARBA" id="ARBA00023136"/>
    </source>
</evidence>
<dbReference type="EMBL" id="BAAAFZ010000015">
    <property type="protein sequence ID" value="GAA0578560.1"/>
    <property type="molecule type" value="Genomic_DNA"/>
</dbReference>
<dbReference type="Proteomes" id="UP001501588">
    <property type="component" value="Unassembled WGS sequence"/>
</dbReference>
<keyword evidence="4 5" id="KW-0472">Membrane</keyword>
<evidence type="ECO:0000256" key="5">
    <source>
        <dbReference type="SAM" id="Phobius"/>
    </source>
</evidence>
<comment type="subcellular location">
    <subcellularLocation>
        <location evidence="1">Endomembrane system</location>
        <topology evidence="1">Multi-pass membrane protein</topology>
    </subcellularLocation>
</comment>
<gene>
    <name evidence="6" type="ORF">GCM10009416_16380</name>
</gene>
<evidence type="ECO:0008006" key="8">
    <source>
        <dbReference type="Google" id="ProtNLM"/>
    </source>
</evidence>
<keyword evidence="7" id="KW-1185">Reference proteome</keyword>
<dbReference type="PANTHER" id="PTHR43847">
    <property type="entry name" value="BLL3993 PROTEIN"/>
    <property type="match status" value="1"/>
</dbReference>
<feature type="transmembrane region" description="Helical" evidence="5">
    <location>
        <begin position="111"/>
        <end position="137"/>
    </location>
</feature>
<dbReference type="InterPro" id="IPR007318">
    <property type="entry name" value="Phopholipid_MeTrfase"/>
</dbReference>
<proteinExistence type="predicted"/>
<organism evidence="6 7">
    <name type="scientific">Craurococcus roseus</name>
    <dbReference type="NCBI Taxonomy" id="77585"/>
    <lineage>
        <taxon>Bacteria</taxon>
        <taxon>Pseudomonadati</taxon>
        <taxon>Pseudomonadota</taxon>
        <taxon>Alphaproteobacteria</taxon>
        <taxon>Acetobacterales</taxon>
        <taxon>Acetobacteraceae</taxon>
        <taxon>Craurococcus</taxon>
    </lineage>
</organism>
<dbReference type="InterPro" id="IPR052527">
    <property type="entry name" value="Metal_cation-efflux_comp"/>
</dbReference>
<evidence type="ECO:0000313" key="7">
    <source>
        <dbReference type="Proteomes" id="UP001501588"/>
    </source>
</evidence>
<name>A0ABP3Q2K2_9PROT</name>
<keyword evidence="3 5" id="KW-1133">Transmembrane helix</keyword>
<dbReference type="Gene3D" id="1.20.120.1630">
    <property type="match status" value="1"/>
</dbReference>
<sequence length="168" mass="18088">MAWAQARSNLRMASNGDTPGVIAPPPLLFFGALAAAAAVDFGLVRVPTGLPRALRLGAGAVFAAAAVGLAAAALWRFRRAGTAAEPWRPSTTLVKDGVYRFTRNPMYMAMALLYLGLALAVDSGVALLLLLPLLALVQAGVISREERYLEGKFGDEYRRYRATVRRWI</sequence>
<comment type="caution">
    <text evidence="6">The sequence shown here is derived from an EMBL/GenBank/DDBJ whole genome shotgun (WGS) entry which is preliminary data.</text>
</comment>
<feature type="transmembrane region" description="Helical" evidence="5">
    <location>
        <begin position="27"/>
        <end position="44"/>
    </location>
</feature>
<dbReference type="Pfam" id="PF04191">
    <property type="entry name" value="PEMT"/>
    <property type="match status" value="1"/>
</dbReference>
<reference evidence="7" key="1">
    <citation type="journal article" date="2019" name="Int. J. Syst. Evol. Microbiol.">
        <title>The Global Catalogue of Microorganisms (GCM) 10K type strain sequencing project: providing services to taxonomists for standard genome sequencing and annotation.</title>
        <authorList>
            <consortium name="The Broad Institute Genomics Platform"/>
            <consortium name="The Broad Institute Genome Sequencing Center for Infectious Disease"/>
            <person name="Wu L."/>
            <person name="Ma J."/>
        </authorList>
    </citation>
    <scope>NUCLEOTIDE SEQUENCE [LARGE SCALE GENOMIC DNA]</scope>
    <source>
        <strain evidence="7">JCM 9933</strain>
    </source>
</reference>
<evidence type="ECO:0000313" key="6">
    <source>
        <dbReference type="EMBL" id="GAA0578560.1"/>
    </source>
</evidence>
<accession>A0ABP3Q2K2</accession>
<evidence type="ECO:0000256" key="1">
    <source>
        <dbReference type="ARBA" id="ARBA00004127"/>
    </source>
</evidence>